<evidence type="ECO:0000313" key="8">
    <source>
        <dbReference type="RefSeq" id="XP_015521083.1"/>
    </source>
</evidence>
<evidence type="ECO:0000256" key="1">
    <source>
        <dbReference type="ARBA" id="ARBA00004173"/>
    </source>
</evidence>
<dbReference type="RefSeq" id="XP_015521083.1">
    <property type="nucleotide sequence ID" value="XM_015665597.1"/>
</dbReference>
<evidence type="ECO:0000256" key="6">
    <source>
        <dbReference type="ARBA" id="ARBA00023274"/>
    </source>
</evidence>
<keyword evidence="6" id="KW-0687">Ribonucleoprotein</keyword>
<dbReference type="GO" id="GO:0005762">
    <property type="term" value="C:mitochondrial large ribosomal subunit"/>
    <property type="evidence" value="ECO:0007669"/>
    <property type="project" value="InterPro"/>
</dbReference>
<dbReference type="RefSeq" id="XP_015521085.1">
    <property type="nucleotide sequence ID" value="XM_015665599.1"/>
</dbReference>
<accession>A0A6J0C1E8</accession>
<dbReference type="GO" id="GO:0006412">
    <property type="term" value="P:translation"/>
    <property type="evidence" value="ECO:0007669"/>
    <property type="project" value="TreeGrafter"/>
</dbReference>
<gene>
    <name evidence="8 9" type="primary">LOC107225213</name>
</gene>
<dbReference type="AlphaFoldDB" id="A0A6J0C1E8"/>
<evidence type="ECO:0000256" key="5">
    <source>
        <dbReference type="ARBA" id="ARBA00023128"/>
    </source>
</evidence>
<reference evidence="8 9" key="1">
    <citation type="submission" date="2025-04" db="UniProtKB">
        <authorList>
            <consortium name="RefSeq"/>
        </authorList>
    </citation>
    <scope>IDENTIFICATION</scope>
    <source>
        <tissue evidence="8 9">Whole body</tissue>
    </source>
</reference>
<protein>
    <submittedName>
        <fullName evidence="8 9">39S ribosomal protein L41, mitochondrial</fullName>
    </submittedName>
</protein>
<organism evidence="7 9">
    <name type="scientific">Neodiprion lecontei</name>
    <name type="common">Redheaded pine sawfly</name>
    <dbReference type="NCBI Taxonomy" id="441921"/>
    <lineage>
        <taxon>Eukaryota</taxon>
        <taxon>Metazoa</taxon>
        <taxon>Ecdysozoa</taxon>
        <taxon>Arthropoda</taxon>
        <taxon>Hexapoda</taxon>
        <taxon>Insecta</taxon>
        <taxon>Pterygota</taxon>
        <taxon>Neoptera</taxon>
        <taxon>Endopterygota</taxon>
        <taxon>Hymenoptera</taxon>
        <taxon>Tenthredinoidea</taxon>
        <taxon>Diprionidae</taxon>
        <taxon>Diprioninae</taxon>
        <taxon>Neodiprion</taxon>
    </lineage>
</organism>
<keyword evidence="7" id="KW-1185">Reference proteome</keyword>
<keyword evidence="5" id="KW-0496">Mitochondrion</keyword>
<keyword evidence="3" id="KW-0809">Transit peptide</keyword>
<evidence type="ECO:0000256" key="3">
    <source>
        <dbReference type="ARBA" id="ARBA00022946"/>
    </source>
</evidence>
<dbReference type="PANTHER" id="PTHR21338:SF0">
    <property type="entry name" value="LARGE RIBOSOMAL SUBUNIT PROTEIN ML41"/>
    <property type="match status" value="1"/>
</dbReference>
<sequence>MASACMIIQRSITTSCVCHGKRNFRKFLLYNKRGTKKFKEQQAIKPHPQIPIDRRGVRLTGYYLGEKWIEVPEMIPEIIVPSLEGFNLKPYVAYHISEVQQSEFTPKDLFDAVYSKKITDDFRNKKLAEDGSPLNPSENEKLTAEEAKLLAGKTGCDLFGD</sequence>
<dbReference type="GO" id="GO:0003735">
    <property type="term" value="F:structural constituent of ribosome"/>
    <property type="evidence" value="ECO:0007669"/>
    <property type="project" value="InterPro"/>
</dbReference>
<evidence type="ECO:0000256" key="4">
    <source>
        <dbReference type="ARBA" id="ARBA00022980"/>
    </source>
</evidence>
<dbReference type="KEGG" id="nlo:107225213"/>
<dbReference type="GeneID" id="107225213"/>
<keyword evidence="4 8" id="KW-0689">Ribosomal protein</keyword>
<dbReference type="CTD" id="64975"/>
<dbReference type="Proteomes" id="UP000829291">
    <property type="component" value="Chromosome 6"/>
</dbReference>
<dbReference type="PANTHER" id="PTHR21338">
    <property type="entry name" value="MITOCHONDRIAL RIBOSOMAL PROTEIN L41"/>
    <property type="match status" value="1"/>
</dbReference>
<evidence type="ECO:0000313" key="7">
    <source>
        <dbReference type="Proteomes" id="UP000829291"/>
    </source>
</evidence>
<evidence type="ECO:0000256" key="2">
    <source>
        <dbReference type="ARBA" id="ARBA00010152"/>
    </source>
</evidence>
<dbReference type="Pfam" id="PF09809">
    <property type="entry name" value="MRP-L27"/>
    <property type="match status" value="1"/>
</dbReference>
<dbReference type="OrthoDB" id="408933at2759"/>
<comment type="subcellular location">
    <subcellularLocation>
        <location evidence="1">Mitochondrion</location>
    </subcellularLocation>
</comment>
<evidence type="ECO:0000313" key="9">
    <source>
        <dbReference type="RefSeq" id="XP_015521085.1"/>
    </source>
</evidence>
<comment type="similarity">
    <text evidence="2">Belongs to the mitochondrion-specific ribosomal protein mL41 family.</text>
</comment>
<proteinExistence type="inferred from homology"/>
<name>A0A6J0C1E8_NEOLC</name>
<dbReference type="InterPro" id="IPR019189">
    <property type="entry name" value="Ribosomal_mL41"/>
</dbReference>